<keyword evidence="3" id="KW-1185">Reference proteome</keyword>
<reference evidence="2 3" key="1">
    <citation type="submission" date="2019-03" db="EMBL/GenBank/DDBJ databases">
        <title>First draft genome of Liparis tanakae, snailfish: a comprehensive survey of snailfish specific genes.</title>
        <authorList>
            <person name="Kim W."/>
            <person name="Song I."/>
            <person name="Jeong J.-H."/>
            <person name="Kim D."/>
            <person name="Kim S."/>
            <person name="Ryu S."/>
            <person name="Song J.Y."/>
            <person name="Lee S.K."/>
        </authorList>
    </citation>
    <scope>NUCLEOTIDE SEQUENCE [LARGE SCALE GENOMIC DNA]</scope>
    <source>
        <tissue evidence="2">Muscle</tissue>
    </source>
</reference>
<name>A0A4Z2GSL0_9TELE</name>
<evidence type="ECO:0000313" key="2">
    <source>
        <dbReference type="EMBL" id="TNN55604.1"/>
    </source>
</evidence>
<organism evidence="2 3">
    <name type="scientific">Liparis tanakae</name>
    <name type="common">Tanaka's snailfish</name>
    <dbReference type="NCBI Taxonomy" id="230148"/>
    <lineage>
        <taxon>Eukaryota</taxon>
        <taxon>Metazoa</taxon>
        <taxon>Chordata</taxon>
        <taxon>Craniata</taxon>
        <taxon>Vertebrata</taxon>
        <taxon>Euteleostomi</taxon>
        <taxon>Actinopterygii</taxon>
        <taxon>Neopterygii</taxon>
        <taxon>Teleostei</taxon>
        <taxon>Neoteleostei</taxon>
        <taxon>Acanthomorphata</taxon>
        <taxon>Eupercaria</taxon>
        <taxon>Perciformes</taxon>
        <taxon>Cottioidei</taxon>
        <taxon>Cottales</taxon>
        <taxon>Liparidae</taxon>
        <taxon>Liparis</taxon>
    </lineage>
</organism>
<sequence>MVHCALTRTVDPSLNSLLMGRAGNLSFSRLHIWTAFQAIQRIFQILSEPVLCSFSRALASSKSGLGTMGCGSSPWQLCSVRAKNNLKRPEDGSYEKQSPDALEERQES</sequence>
<feature type="region of interest" description="Disordered" evidence="1">
    <location>
        <begin position="86"/>
        <end position="108"/>
    </location>
</feature>
<evidence type="ECO:0000256" key="1">
    <source>
        <dbReference type="SAM" id="MobiDB-lite"/>
    </source>
</evidence>
<proteinExistence type="predicted"/>
<protein>
    <submittedName>
        <fullName evidence="2">Uncharacterized protein</fullName>
    </submittedName>
</protein>
<accession>A0A4Z2GSL0</accession>
<gene>
    <name evidence="2" type="ORF">EYF80_034201</name>
</gene>
<evidence type="ECO:0000313" key="3">
    <source>
        <dbReference type="Proteomes" id="UP000314294"/>
    </source>
</evidence>
<dbReference type="Proteomes" id="UP000314294">
    <property type="component" value="Unassembled WGS sequence"/>
</dbReference>
<dbReference type="AlphaFoldDB" id="A0A4Z2GSL0"/>
<comment type="caution">
    <text evidence="2">The sequence shown here is derived from an EMBL/GenBank/DDBJ whole genome shotgun (WGS) entry which is preliminary data.</text>
</comment>
<feature type="compositionally biased region" description="Basic and acidic residues" evidence="1">
    <location>
        <begin position="87"/>
        <end position="108"/>
    </location>
</feature>
<dbReference type="EMBL" id="SRLO01000451">
    <property type="protein sequence ID" value="TNN55604.1"/>
    <property type="molecule type" value="Genomic_DNA"/>
</dbReference>